<dbReference type="Gene3D" id="1.20.1740.10">
    <property type="entry name" value="Amino acid/polyamine transporter I"/>
    <property type="match status" value="1"/>
</dbReference>
<feature type="transmembrane region" description="Helical" evidence="9">
    <location>
        <begin position="284"/>
        <end position="307"/>
    </location>
</feature>
<feature type="transmembrane region" description="Helical" evidence="9">
    <location>
        <begin position="80"/>
        <end position="102"/>
    </location>
</feature>
<dbReference type="PANTHER" id="PTHR30588">
    <property type="entry name" value="BRANCHED-CHAIN AMINO ACID TRANSPORT SYSTEM 2 CARRIER PROTEIN"/>
    <property type="match status" value="1"/>
</dbReference>
<feature type="transmembrane region" description="Helical" evidence="9">
    <location>
        <begin position="418"/>
        <end position="438"/>
    </location>
</feature>
<comment type="subcellular location">
    <subcellularLocation>
        <location evidence="1">Cell membrane</location>
        <topology evidence="1">Multi-pass membrane protein</topology>
    </subcellularLocation>
</comment>
<feature type="transmembrane region" description="Helical" evidence="9">
    <location>
        <begin position="376"/>
        <end position="394"/>
    </location>
</feature>
<dbReference type="InterPro" id="IPR004685">
    <property type="entry name" value="Brnchd-chn_aa_trnsp_Livcs"/>
</dbReference>
<evidence type="ECO:0000256" key="8">
    <source>
        <dbReference type="ARBA" id="ARBA00023136"/>
    </source>
</evidence>
<evidence type="ECO:0000256" key="5">
    <source>
        <dbReference type="ARBA" id="ARBA00022692"/>
    </source>
</evidence>
<dbReference type="GO" id="GO:0005886">
    <property type="term" value="C:plasma membrane"/>
    <property type="evidence" value="ECO:0007669"/>
    <property type="project" value="UniProtKB-SubCell"/>
</dbReference>
<feature type="transmembrane region" description="Helical" evidence="9">
    <location>
        <begin position="126"/>
        <end position="144"/>
    </location>
</feature>
<evidence type="ECO:0000256" key="4">
    <source>
        <dbReference type="ARBA" id="ARBA00022475"/>
    </source>
</evidence>
<protein>
    <submittedName>
        <fullName evidence="10">Branched-chain amino acid transport system 2 carrier protein</fullName>
    </submittedName>
</protein>
<dbReference type="GO" id="GO:0005304">
    <property type="term" value="F:L-valine transmembrane transporter activity"/>
    <property type="evidence" value="ECO:0007669"/>
    <property type="project" value="TreeGrafter"/>
</dbReference>
<feature type="transmembrane region" description="Helical" evidence="9">
    <location>
        <begin position="12"/>
        <end position="33"/>
    </location>
</feature>
<keyword evidence="7 9" id="KW-1133">Transmembrane helix</keyword>
<dbReference type="PANTHER" id="PTHR30588:SF0">
    <property type="entry name" value="BRANCHED-CHAIN AMINO ACID PERMEASE BRNQ"/>
    <property type="match status" value="1"/>
</dbReference>
<dbReference type="PATRIC" id="fig|479117.4.peg.2017"/>
<keyword evidence="6" id="KW-0029">Amino-acid transport</keyword>
<dbReference type="RefSeq" id="WP_062023111.1">
    <property type="nucleotide sequence ID" value="NZ_LQQC01000013.1"/>
</dbReference>
<name>A0A150H552_9MICO</name>
<organism evidence="10 11">
    <name type="scientific">Brevibacterium ravenspurgense</name>
    <dbReference type="NCBI Taxonomy" id="479117"/>
    <lineage>
        <taxon>Bacteria</taxon>
        <taxon>Bacillati</taxon>
        <taxon>Actinomycetota</taxon>
        <taxon>Actinomycetes</taxon>
        <taxon>Micrococcales</taxon>
        <taxon>Brevibacteriaceae</taxon>
        <taxon>Brevibacterium</taxon>
    </lineage>
</organism>
<feature type="transmembrane region" description="Helical" evidence="9">
    <location>
        <begin position="200"/>
        <end position="224"/>
    </location>
</feature>
<evidence type="ECO:0000313" key="10">
    <source>
        <dbReference type="EMBL" id="KXZ57202.1"/>
    </source>
</evidence>
<comment type="caution">
    <text evidence="10">The sequence shown here is derived from an EMBL/GenBank/DDBJ whole genome shotgun (WGS) entry which is preliminary data.</text>
</comment>
<evidence type="ECO:0000256" key="2">
    <source>
        <dbReference type="ARBA" id="ARBA00008540"/>
    </source>
</evidence>
<keyword evidence="5 9" id="KW-0812">Transmembrane</keyword>
<feature type="transmembrane region" description="Helical" evidence="9">
    <location>
        <begin position="156"/>
        <end position="180"/>
    </location>
</feature>
<dbReference type="GO" id="GO:0015190">
    <property type="term" value="F:L-leucine transmembrane transporter activity"/>
    <property type="evidence" value="ECO:0007669"/>
    <property type="project" value="TreeGrafter"/>
</dbReference>
<keyword evidence="8 9" id="KW-0472">Membrane</keyword>
<dbReference type="EMBL" id="LQQC01000013">
    <property type="protein sequence ID" value="KXZ57202.1"/>
    <property type="molecule type" value="Genomic_DNA"/>
</dbReference>
<keyword evidence="11" id="KW-1185">Reference proteome</keyword>
<dbReference type="Pfam" id="PF05525">
    <property type="entry name" value="Branch_AA_trans"/>
    <property type="match status" value="1"/>
</dbReference>
<gene>
    <name evidence="10" type="primary">brnQ</name>
    <name evidence="10" type="ORF">Bravens_02032</name>
</gene>
<dbReference type="Proteomes" id="UP000243589">
    <property type="component" value="Unassembled WGS sequence"/>
</dbReference>
<keyword evidence="3" id="KW-0813">Transport</keyword>
<sequence>MPNQTAQTVPFRTVIALGLMFFAVFMGAGNIIFPPLLGQQSGTAFPLAMIGFLLTGVGLPALALVAVSRVGGLERLSARVGHAFGVVFTIIAYLLIGPSFGIPRTATVSYEVGVAPLLPNAGDSQWPLVLYALVFFIITLVLAANPTKIVDWIGKMLAPVLVLVIAVFAVKALISPLGGFGEPVGDYSNAALQTGFVQGYLTVDAVAALVLGILVVSGFAGVGVTNPTIIRRKMPWVVLVMSIGLSLVYISLGYIGATSRAAVGEQDNGGALLAEVSRALFGDIGGALLAAVIIMACLTTSIGLVSSMAEFFSDLVPKVSYRVWAVVFSFIGFLFANVGLDALIALALPMLMAVYPVTLVLVLLYFFEKLFRGDRLVYRLAVIFTAVISVLGGLKEAGLGGEAIDSILNALPWGADGLGWVVPALAGVAIGVVLHFVLGRHDQDHTARLDARMKEKSGGTL</sequence>
<comment type="similarity">
    <text evidence="2">Belongs to the branched chain amino acid transporter family.</text>
</comment>
<evidence type="ECO:0000256" key="7">
    <source>
        <dbReference type="ARBA" id="ARBA00022989"/>
    </source>
</evidence>
<feature type="transmembrane region" description="Helical" evidence="9">
    <location>
        <begin position="236"/>
        <end position="257"/>
    </location>
</feature>
<evidence type="ECO:0000313" key="11">
    <source>
        <dbReference type="Proteomes" id="UP000243589"/>
    </source>
</evidence>
<dbReference type="GO" id="GO:0015188">
    <property type="term" value="F:L-isoleucine transmembrane transporter activity"/>
    <property type="evidence" value="ECO:0007669"/>
    <property type="project" value="TreeGrafter"/>
</dbReference>
<keyword evidence="4" id="KW-1003">Cell membrane</keyword>
<evidence type="ECO:0000256" key="1">
    <source>
        <dbReference type="ARBA" id="ARBA00004651"/>
    </source>
</evidence>
<accession>A0A150H552</accession>
<feature type="transmembrane region" description="Helical" evidence="9">
    <location>
        <begin position="45"/>
        <end position="68"/>
    </location>
</feature>
<proteinExistence type="inferred from homology"/>
<feature type="transmembrane region" description="Helical" evidence="9">
    <location>
        <begin position="319"/>
        <end position="336"/>
    </location>
</feature>
<evidence type="ECO:0000256" key="9">
    <source>
        <dbReference type="SAM" id="Phobius"/>
    </source>
</evidence>
<dbReference type="AlphaFoldDB" id="A0A150H552"/>
<feature type="transmembrane region" description="Helical" evidence="9">
    <location>
        <begin position="342"/>
        <end position="367"/>
    </location>
</feature>
<dbReference type="GO" id="GO:0015820">
    <property type="term" value="P:L-leucine transport"/>
    <property type="evidence" value="ECO:0007669"/>
    <property type="project" value="TreeGrafter"/>
</dbReference>
<evidence type="ECO:0000256" key="6">
    <source>
        <dbReference type="ARBA" id="ARBA00022970"/>
    </source>
</evidence>
<evidence type="ECO:0000256" key="3">
    <source>
        <dbReference type="ARBA" id="ARBA00022448"/>
    </source>
</evidence>
<dbReference type="NCBIfam" id="TIGR00796">
    <property type="entry name" value="livcs"/>
    <property type="match status" value="1"/>
</dbReference>
<dbReference type="GO" id="GO:0015818">
    <property type="term" value="P:isoleucine transport"/>
    <property type="evidence" value="ECO:0007669"/>
    <property type="project" value="TreeGrafter"/>
</dbReference>
<reference evidence="10 11" key="1">
    <citation type="submission" date="2016-01" db="EMBL/GenBank/DDBJ databases">
        <title>Use of Whole Genome Sequencing to ascertain that Brevibacterium massiliense (Roux, Raoult 2009) is a later heterotypic synonym of Brevibacterium ravenspurgense (Mages 2008).</title>
        <authorList>
            <person name="Bernier A.-M."/>
            <person name="Burdz T."/>
            <person name="Huynh C."/>
            <person name="Pachecho A.L."/>
            <person name="Wiebe D."/>
            <person name="Bonner C."/>
            <person name="Bernard K."/>
        </authorList>
    </citation>
    <scope>NUCLEOTIDE SEQUENCE [LARGE SCALE GENOMIC DNA]</scope>
    <source>
        <strain evidence="10 11">CCUG56047</strain>
    </source>
</reference>